<organism evidence="3">
    <name type="scientific">anaerobic digester metagenome</name>
    <dbReference type="NCBI Taxonomy" id="1263854"/>
    <lineage>
        <taxon>unclassified sequences</taxon>
        <taxon>metagenomes</taxon>
        <taxon>ecological metagenomes</taxon>
    </lineage>
</organism>
<protein>
    <submittedName>
        <fullName evidence="3">Uncharacterized protein</fullName>
    </submittedName>
</protein>
<evidence type="ECO:0000256" key="1">
    <source>
        <dbReference type="SAM" id="MobiDB-lite"/>
    </source>
</evidence>
<feature type="region of interest" description="Disordered" evidence="1">
    <location>
        <begin position="108"/>
        <end position="134"/>
    </location>
</feature>
<name>A0A485M6W9_9ZZZZ</name>
<proteinExistence type="predicted"/>
<accession>A0A485M6W9</accession>
<feature type="compositionally biased region" description="Polar residues" evidence="1">
    <location>
        <begin position="110"/>
        <end position="120"/>
    </location>
</feature>
<keyword evidence="2" id="KW-0472">Membrane</keyword>
<evidence type="ECO:0000313" key="3">
    <source>
        <dbReference type="EMBL" id="VFU17395.1"/>
    </source>
</evidence>
<dbReference type="AlphaFoldDB" id="A0A485M6W9"/>
<evidence type="ECO:0000256" key="2">
    <source>
        <dbReference type="SAM" id="Phobius"/>
    </source>
</evidence>
<feature type="transmembrane region" description="Helical" evidence="2">
    <location>
        <begin position="12"/>
        <end position="31"/>
    </location>
</feature>
<keyword evidence="2" id="KW-1133">Transmembrane helix</keyword>
<gene>
    <name evidence="3" type="ORF">SCFA_660049</name>
</gene>
<sequence>MDGKRKSFAAPLALAVVLFLAGLIFGFYIWGVDRGDQVDYKQTLRETIDYIATIEHRNENLRERVAALETEVAVAREQRAEGAEQRTGEIASLKQQIQNLKNENQELKSALQSLTQQQDTGGTGPAPQQDRPGG</sequence>
<dbReference type="EMBL" id="CAADRM010000132">
    <property type="protein sequence ID" value="VFU17395.1"/>
    <property type="molecule type" value="Genomic_DNA"/>
</dbReference>
<reference evidence="3" key="1">
    <citation type="submission" date="2019-03" db="EMBL/GenBank/DDBJ databases">
        <authorList>
            <person name="Hao L."/>
        </authorList>
    </citation>
    <scope>NUCLEOTIDE SEQUENCE</scope>
</reference>
<keyword evidence="2" id="KW-0812">Transmembrane</keyword>